<accession>A0A6A5FUX8</accession>
<evidence type="ECO:0000313" key="3">
    <source>
        <dbReference type="EMBL" id="KAF1746305.1"/>
    </source>
</evidence>
<proteinExistence type="predicted"/>
<evidence type="ECO:0000256" key="2">
    <source>
        <dbReference type="SAM" id="MobiDB-lite"/>
    </source>
</evidence>
<dbReference type="GeneID" id="9808235"/>
<dbReference type="RefSeq" id="XP_053578612.1">
    <property type="nucleotide sequence ID" value="XM_053735046.1"/>
</dbReference>
<dbReference type="EMBL" id="WUAV01000006">
    <property type="protein sequence ID" value="KAF1746305.1"/>
    <property type="molecule type" value="Genomic_DNA"/>
</dbReference>
<feature type="compositionally biased region" description="Basic and acidic residues" evidence="2">
    <location>
        <begin position="88"/>
        <end position="113"/>
    </location>
</feature>
<sequence>MRQFFVSQHAADLTEKDAEIEKQEDAKKRAQEKLRAERKNNEIFVAQNFKAIRDEHLQHFYQMLTTEMKGRGGVLWHLDVLQEEIEKLEKRNEDRSKRKKENSSDEVSEHHMGGDQPLSSQI</sequence>
<evidence type="ECO:0000313" key="4">
    <source>
        <dbReference type="Proteomes" id="UP000483820"/>
    </source>
</evidence>
<dbReference type="KEGG" id="crq:GCK72_022758"/>
<dbReference type="CTD" id="9808235"/>
<name>A0A6A5FUX8_CAERE</name>
<protein>
    <submittedName>
        <fullName evidence="3">Uncharacterized protein</fullName>
    </submittedName>
</protein>
<reference evidence="3 4" key="1">
    <citation type="submission" date="2019-12" db="EMBL/GenBank/DDBJ databases">
        <title>Chromosome-level assembly of the Caenorhabditis remanei genome.</title>
        <authorList>
            <person name="Teterina A.A."/>
            <person name="Willis J.H."/>
            <person name="Phillips P.C."/>
        </authorList>
    </citation>
    <scope>NUCLEOTIDE SEQUENCE [LARGE SCALE GENOMIC DNA]</scope>
    <source>
        <strain evidence="3 4">PX506</strain>
        <tissue evidence="3">Whole organism</tissue>
    </source>
</reference>
<evidence type="ECO:0000256" key="1">
    <source>
        <dbReference type="SAM" id="Coils"/>
    </source>
</evidence>
<dbReference type="AlphaFoldDB" id="A0A6A5FUX8"/>
<keyword evidence="1" id="KW-0175">Coiled coil</keyword>
<gene>
    <name evidence="3" type="ORF">GCK72_022758</name>
</gene>
<dbReference type="Proteomes" id="UP000483820">
    <property type="component" value="Chromosome X"/>
</dbReference>
<organism evidence="3 4">
    <name type="scientific">Caenorhabditis remanei</name>
    <name type="common">Caenorhabditis vulgaris</name>
    <dbReference type="NCBI Taxonomy" id="31234"/>
    <lineage>
        <taxon>Eukaryota</taxon>
        <taxon>Metazoa</taxon>
        <taxon>Ecdysozoa</taxon>
        <taxon>Nematoda</taxon>
        <taxon>Chromadorea</taxon>
        <taxon>Rhabditida</taxon>
        <taxon>Rhabditina</taxon>
        <taxon>Rhabditomorpha</taxon>
        <taxon>Rhabditoidea</taxon>
        <taxon>Rhabditidae</taxon>
        <taxon>Peloderinae</taxon>
        <taxon>Caenorhabditis</taxon>
    </lineage>
</organism>
<comment type="caution">
    <text evidence="3">The sequence shown here is derived from an EMBL/GenBank/DDBJ whole genome shotgun (WGS) entry which is preliminary data.</text>
</comment>
<feature type="region of interest" description="Disordered" evidence="2">
    <location>
        <begin position="88"/>
        <end position="122"/>
    </location>
</feature>
<feature type="coiled-coil region" evidence="1">
    <location>
        <begin position="13"/>
        <end position="47"/>
    </location>
</feature>